<feature type="compositionally biased region" description="Low complexity" evidence="10">
    <location>
        <begin position="1819"/>
        <end position="1833"/>
    </location>
</feature>
<accession>A0AAV7JXE3</accession>
<evidence type="ECO:0000256" key="10">
    <source>
        <dbReference type="SAM" id="MobiDB-lite"/>
    </source>
</evidence>
<keyword evidence="2" id="KW-0963">Cytoplasm</keyword>
<dbReference type="InterPro" id="IPR034085">
    <property type="entry name" value="TOG"/>
</dbReference>
<feature type="region of interest" description="Disordered" evidence="10">
    <location>
        <begin position="812"/>
        <end position="854"/>
    </location>
</feature>
<dbReference type="PANTHER" id="PTHR12609">
    <property type="entry name" value="MICROTUBULE ASSOCIATED PROTEIN XMAP215"/>
    <property type="match status" value="1"/>
</dbReference>
<evidence type="ECO:0000256" key="1">
    <source>
        <dbReference type="ARBA" id="ARBA00004300"/>
    </source>
</evidence>
<feature type="domain" description="TOG" evidence="11">
    <location>
        <begin position="272"/>
        <end position="512"/>
    </location>
</feature>
<keyword evidence="5" id="KW-0498">Mitosis</keyword>
<feature type="compositionally biased region" description="Polar residues" evidence="10">
    <location>
        <begin position="1103"/>
        <end position="1112"/>
    </location>
</feature>
<evidence type="ECO:0000256" key="4">
    <source>
        <dbReference type="ARBA" id="ARBA00022737"/>
    </source>
</evidence>
<feature type="compositionally biased region" description="Polar residues" evidence="10">
    <location>
        <begin position="1834"/>
        <end position="1845"/>
    </location>
</feature>
<feature type="repeat" description="HEAT" evidence="9">
    <location>
        <begin position="447"/>
        <end position="483"/>
    </location>
</feature>
<evidence type="ECO:0000256" key="8">
    <source>
        <dbReference type="ARBA" id="ARBA00025722"/>
    </source>
</evidence>
<sequence>MDSETPPPEEDFSGIPLEDRLSHKNWKARVSGYEELVKKFRILEEDSPEYVKYSYDMKKYVSDTNAAALEKGLDVAAAFLEFAKMEVAGKCVQDIMQGITAKCFNARPKAKEIANNVCLLCVEVEKQDVVIEELIAGCTAKIPKVVIGCIAAITNIVAKFGAHIIQVKILLRGLASPFAHTDKNIRNEAKNLSIELCKWLRADILRICLKDLKPVQLKELEDEWKKVADEVPKPTRFLRSKQNEPDELAATDDQAESGGETTPLKDKSPLFDPLEMVDPIDLRKHYPPDFFELVASAKWSERRDALGLFLEEATKVIKVLPADYSELLTAMHKMITKDTNIYCVQNAAKVVTVLAKGLKGQFEPQAKLFLTAVLEKMKEKKAAVVVVLSECADAIYQTSTMLFLHEEILETLESKNPNVKSETCLFTARCLCYCSPTTLTKPIIKVLVPSLLKRLDDTTPQVRDAASMALGTCLKILGDRPLALYFEDVEKNKRAKIQEASDKAELKVSQGAKKAVTKAKEPAKKEEKQPAKAKEDKAKTAKKTIKTNVTKSTSLTKSTSKTNVTAKAKTSGSKVKTDDFLPNFENEPSYSPEELDAMAQESFGEDILTRLSDSKWRDRCDACTEVKEILETINEDKINSQMYIHVIMVKPGLADGNLQVMNLKFSMIGFLAKRAPDWGSRCTEAVIATLGEKLGEMRLKATSTESLFCISERIQSLHHVALTVMSVCSNHKSPKIQTEGFIWLATALVEFGLKVKLPAFVGYIKTGLASTNPNIKSASLKLLSAFAVFFSTNIDAFKGMLGEINPNIKGKVDKEIQVSTESPPSKPTRSLKPKDADDDSTTDDSSSMNMDDMIPRVDISGNFKGAIMDNLADKKDWRLRNEALEEIKTILKQSPSITPNLGLLPAGLKARLSDSNKNLVCTTLGIIGSLAAKLGPGLTKIVRVLLPAVLNVLTDAKANVREAAILTLNAWHQNLKLFSFFDYEMILTALKTDNPNLRADLMGWISENIKEVPANTLPKTELLAIIPSVGSALEDRAAPVRDKAKQLLLAMVESFGKESVTKASAKAPGQVIKQLLSKIPAQQSTPSIPDNVVEPESAKQPESEPTPTTIVTKTEKSSNVAKVKAAPPPEPEEVKPFKMGPSREQREAEEKKLGSRCPRWEFDQPSTEHIRYVRNQLEKCMDVALLDKMLDNDFQKHEPAIKFIIGTSCLKGPCEREIINCMDLIFKFISMKLSERNNTKILKLSLEFLRVLLELLSDKNYTMSDNEASCIVPFIVQRMGNPNETLRKEVRNIIQLFTHIYTTSKIYMMISVGLVSRNSKLKVDCIEVLGELIRDQGTGVCTPTPQKAIETLAKSISDSDHKTKNAALTCMVYIFNHIGETLFKYVGHIPPKDKDLLQDKIKKYGMAPSSSPVPTAKFELHNSKSAAHSTDNLHEPVPPPPPVENVPEQIEPEPIHDQPLLLASDPLLEPDINMPTAVPQIEPQSYPRSAPSQRTPQLTIPQSAGPFSVDVDSICKKHELVQTTPLSKLIRPTGYEELLKKPTNTTNYQTSVLYARSQYAEDLPAIINYLASQDLGKVDENNRKLEQIIKLQPFQVVDYVNSIIEAALIQFSTCESMLASRSTTDHMLSVLRGILSCLMNVLEIRVLCKKIKQQNLKDLFKHIAHLLTNPGLNTFDEGVQVIRALNLLVALILESVDHNELFTVLLDLMLQSLTREGTPSDTTDIYMKSVWRLTRNLNDNIRLIKVNKLLFDVDQFFIAYTRVGTTPRSEDKLYKTAKTIVFHVANSLDTEVWDYTDLIVKPEQSHVCRTIRNTLNKLSKSQDSSLSSNSDVSIRNTSMHNQDSSISREGEHAKMSPAARFRAQLNQGMEDVGDERVGNQEVNSRLAQIFTRIGAREISGQGLADLYNFMLANPTTDLRPFLKSTSNIFQGYIERGLQSIERDMRNPFKETSKIYQGDIETRSSYLRLRENARRTMDLELPLPPKQATSYSPGLSVNAPREDFNQRNLRQPQSQTAARLSPQDPQQRSSARDMASLRKRLELATNSAATTTQPGVTSAPDKITELRERFSRLQQQNL</sequence>
<dbReference type="Proteomes" id="UP001165289">
    <property type="component" value="Unassembled WGS sequence"/>
</dbReference>
<proteinExistence type="inferred from homology"/>
<evidence type="ECO:0000256" key="7">
    <source>
        <dbReference type="ARBA" id="ARBA00023306"/>
    </source>
</evidence>
<dbReference type="InterPro" id="IPR016024">
    <property type="entry name" value="ARM-type_fold"/>
</dbReference>
<dbReference type="GO" id="GO:0007051">
    <property type="term" value="P:spindle organization"/>
    <property type="evidence" value="ECO:0007669"/>
    <property type="project" value="InterPro"/>
</dbReference>
<feature type="compositionally biased region" description="Low complexity" evidence="10">
    <location>
        <begin position="843"/>
        <end position="852"/>
    </location>
</feature>
<comment type="caution">
    <text evidence="12">The sequence shown here is derived from an EMBL/GenBank/DDBJ whole genome shotgun (WGS) entry which is preliminary data.</text>
</comment>
<feature type="domain" description="TOG" evidence="11">
    <location>
        <begin position="589"/>
        <end position="825"/>
    </location>
</feature>
<name>A0AAV7JXE3_9METZ</name>
<dbReference type="Pfam" id="PF21041">
    <property type="entry name" value="XMAP215_CLASP_TOG"/>
    <property type="match status" value="2"/>
</dbReference>
<comment type="similarity">
    <text evidence="8">Belongs to the TOG/XMAP215 family.</text>
</comment>
<feature type="compositionally biased region" description="Polar residues" evidence="10">
    <location>
        <begin position="2005"/>
        <end position="2028"/>
    </location>
</feature>
<comment type="subcellular location">
    <subcellularLocation>
        <location evidence="1">Cytoplasm</location>
        <location evidence="1">Cytoskeleton</location>
        <location evidence="1">Microtubule organizing center</location>
        <location evidence="1">Centrosome</location>
    </subcellularLocation>
</comment>
<reference evidence="12 13" key="1">
    <citation type="journal article" date="2023" name="BMC Biol.">
        <title>The compact genome of the sponge Oopsacas minuta (Hexactinellida) is lacking key metazoan core genes.</title>
        <authorList>
            <person name="Santini S."/>
            <person name="Schenkelaars Q."/>
            <person name="Jourda C."/>
            <person name="Duchesne M."/>
            <person name="Belahbib H."/>
            <person name="Rocher C."/>
            <person name="Selva M."/>
            <person name="Riesgo A."/>
            <person name="Vervoort M."/>
            <person name="Leys S.P."/>
            <person name="Kodjabachian L."/>
            <person name="Le Bivic A."/>
            <person name="Borchiellini C."/>
            <person name="Claverie J.M."/>
            <person name="Renard E."/>
        </authorList>
    </citation>
    <scope>NUCLEOTIDE SEQUENCE [LARGE SCALE GENOMIC DNA]</scope>
    <source>
        <strain evidence="12">SPO-2</strain>
    </source>
</reference>
<dbReference type="GO" id="GO:0005813">
    <property type="term" value="C:centrosome"/>
    <property type="evidence" value="ECO:0007669"/>
    <property type="project" value="UniProtKB-SubCell"/>
</dbReference>
<dbReference type="FunFam" id="1.25.10.10:FF:000019">
    <property type="entry name" value="Cytoskeleton-associated protein 5"/>
    <property type="match status" value="1"/>
</dbReference>
<evidence type="ECO:0000256" key="5">
    <source>
        <dbReference type="ARBA" id="ARBA00022776"/>
    </source>
</evidence>
<evidence type="ECO:0000313" key="12">
    <source>
        <dbReference type="EMBL" id="KAI6653594.1"/>
    </source>
</evidence>
<dbReference type="FunFam" id="1.25.10.10:FF:000063">
    <property type="entry name" value="Putative cytoskeleton-associated protein 5"/>
    <property type="match status" value="1"/>
</dbReference>
<evidence type="ECO:0000256" key="6">
    <source>
        <dbReference type="ARBA" id="ARBA00023212"/>
    </source>
</evidence>
<feature type="region of interest" description="Disordered" evidence="10">
    <location>
        <begin position="1976"/>
        <end position="2033"/>
    </location>
</feature>
<feature type="compositionally biased region" description="Basic and acidic residues" evidence="10">
    <location>
        <begin position="1132"/>
        <end position="1152"/>
    </location>
</feature>
<feature type="region of interest" description="Disordered" evidence="10">
    <location>
        <begin position="1483"/>
        <end position="1504"/>
    </location>
</feature>
<feature type="region of interest" description="Disordered" evidence="10">
    <location>
        <begin position="1819"/>
        <end position="1853"/>
    </location>
</feature>
<feature type="domain" description="TOG" evidence="11">
    <location>
        <begin position="2"/>
        <end position="233"/>
    </location>
</feature>
<dbReference type="Pfam" id="PF12348">
    <property type="entry name" value="CLASP_N"/>
    <property type="match status" value="1"/>
</dbReference>
<gene>
    <name evidence="12" type="ORF">LOD99_3489</name>
</gene>
<dbReference type="GO" id="GO:0030951">
    <property type="term" value="P:establishment or maintenance of microtubule cytoskeleton polarity"/>
    <property type="evidence" value="ECO:0007669"/>
    <property type="project" value="InterPro"/>
</dbReference>
<dbReference type="PROSITE" id="PS50077">
    <property type="entry name" value="HEAT_REPEAT"/>
    <property type="match status" value="2"/>
</dbReference>
<evidence type="ECO:0000313" key="13">
    <source>
        <dbReference type="Proteomes" id="UP001165289"/>
    </source>
</evidence>
<feature type="compositionally biased region" description="Basic and acidic residues" evidence="10">
    <location>
        <begin position="518"/>
        <end position="539"/>
    </location>
</feature>
<dbReference type="Gene3D" id="1.25.10.10">
    <property type="entry name" value="Leucine-rich Repeat Variant"/>
    <property type="match status" value="5"/>
</dbReference>
<dbReference type="InterPro" id="IPR000357">
    <property type="entry name" value="HEAT"/>
</dbReference>
<dbReference type="InterPro" id="IPR021133">
    <property type="entry name" value="HEAT_type_2"/>
</dbReference>
<dbReference type="SUPFAM" id="SSF48371">
    <property type="entry name" value="ARM repeat"/>
    <property type="match status" value="2"/>
</dbReference>
<dbReference type="EMBL" id="JAKMXF010000266">
    <property type="protein sequence ID" value="KAI6653594.1"/>
    <property type="molecule type" value="Genomic_DNA"/>
</dbReference>
<organism evidence="12 13">
    <name type="scientific">Oopsacas minuta</name>
    <dbReference type="NCBI Taxonomy" id="111878"/>
    <lineage>
        <taxon>Eukaryota</taxon>
        <taxon>Metazoa</taxon>
        <taxon>Porifera</taxon>
        <taxon>Hexactinellida</taxon>
        <taxon>Hexasterophora</taxon>
        <taxon>Lyssacinosida</taxon>
        <taxon>Leucopsacidae</taxon>
        <taxon>Oopsacas</taxon>
    </lineage>
</organism>
<evidence type="ECO:0000256" key="3">
    <source>
        <dbReference type="ARBA" id="ARBA00022618"/>
    </source>
</evidence>
<evidence type="ECO:0000259" key="11">
    <source>
        <dbReference type="SMART" id="SM01349"/>
    </source>
</evidence>
<dbReference type="Pfam" id="PF02985">
    <property type="entry name" value="HEAT"/>
    <property type="match status" value="1"/>
</dbReference>
<dbReference type="InterPro" id="IPR024395">
    <property type="entry name" value="CLASP_N_dom"/>
</dbReference>
<dbReference type="SMART" id="SM01349">
    <property type="entry name" value="TOG"/>
    <property type="match status" value="5"/>
</dbReference>
<keyword evidence="4" id="KW-0677">Repeat</keyword>
<keyword evidence="3" id="KW-0132">Cell division</keyword>
<feature type="domain" description="TOG" evidence="11">
    <location>
        <begin position="1167"/>
        <end position="1409"/>
    </location>
</feature>
<feature type="region of interest" description="Disordered" evidence="10">
    <location>
        <begin position="500"/>
        <end position="590"/>
    </location>
</feature>
<dbReference type="InterPro" id="IPR045110">
    <property type="entry name" value="XMAP215"/>
</dbReference>
<protein>
    <submittedName>
        <fullName evidence="12">Cytoskeleton-associated protein 5</fullName>
    </submittedName>
</protein>
<dbReference type="InterPro" id="IPR048491">
    <property type="entry name" value="XMAP215_CLASP_TOG"/>
</dbReference>
<dbReference type="GO" id="GO:0051301">
    <property type="term" value="P:cell division"/>
    <property type="evidence" value="ECO:0007669"/>
    <property type="project" value="UniProtKB-KW"/>
</dbReference>
<dbReference type="GO" id="GO:0051010">
    <property type="term" value="F:microtubule plus-end binding"/>
    <property type="evidence" value="ECO:0007669"/>
    <property type="project" value="InterPro"/>
</dbReference>
<feature type="compositionally biased region" description="Low complexity" evidence="10">
    <location>
        <begin position="546"/>
        <end position="565"/>
    </location>
</feature>
<keyword evidence="13" id="KW-1185">Reference proteome</keyword>
<dbReference type="GO" id="GO:0061863">
    <property type="term" value="F:microtubule plus end polymerase"/>
    <property type="evidence" value="ECO:0007669"/>
    <property type="project" value="InterPro"/>
</dbReference>
<evidence type="ECO:0000256" key="9">
    <source>
        <dbReference type="PROSITE-ProRule" id="PRU00103"/>
    </source>
</evidence>
<feature type="compositionally biased region" description="Polar residues" evidence="10">
    <location>
        <begin position="1483"/>
        <end position="1502"/>
    </location>
</feature>
<feature type="domain" description="TOG" evidence="11">
    <location>
        <begin position="852"/>
        <end position="1085"/>
    </location>
</feature>
<dbReference type="GO" id="GO:0046785">
    <property type="term" value="P:microtubule polymerization"/>
    <property type="evidence" value="ECO:0007669"/>
    <property type="project" value="InterPro"/>
</dbReference>
<feature type="compositionally biased region" description="Acidic residues" evidence="10">
    <location>
        <begin position="245"/>
        <end position="255"/>
    </location>
</feature>
<dbReference type="InterPro" id="IPR011989">
    <property type="entry name" value="ARM-like"/>
</dbReference>
<feature type="repeat" description="HEAT" evidence="9">
    <location>
        <begin position="1025"/>
        <end position="1062"/>
    </location>
</feature>
<keyword evidence="6" id="KW-0206">Cytoskeleton</keyword>
<dbReference type="FunFam" id="1.25.10.10:FF:000050">
    <property type="entry name" value="Cytoskeleton-associated protein 5 isoform X1"/>
    <property type="match status" value="1"/>
</dbReference>
<evidence type="ECO:0000256" key="2">
    <source>
        <dbReference type="ARBA" id="ARBA00022490"/>
    </source>
</evidence>
<feature type="region of interest" description="Disordered" evidence="10">
    <location>
        <begin position="1080"/>
        <end position="1152"/>
    </location>
</feature>
<keyword evidence="7" id="KW-0131">Cell cycle</keyword>
<feature type="region of interest" description="Disordered" evidence="10">
    <location>
        <begin position="235"/>
        <end position="270"/>
    </location>
</feature>